<evidence type="ECO:0000313" key="1">
    <source>
        <dbReference type="EMBL" id="EKR65355.1"/>
    </source>
</evidence>
<dbReference type="AlphaFoldDB" id="A0A828Z7D3"/>
<dbReference type="RefSeq" id="WP_002625712.1">
    <property type="nucleotide sequence ID" value="NZ_AFLV02000021.1"/>
</dbReference>
<reference evidence="1 2" key="1">
    <citation type="submission" date="2012-10" db="EMBL/GenBank/DDBJ databases">
        <authorList>
            <person name="Harkins D.M."/>
            <person name="Durkin A.S."/>
            <person name="Brinkac L.M."/>
            <person name="Haft D.H."/>
            <person name="Selengut J.D."/>
            <person name="Sanka R."/>
            <person name="DePew J."/>
            <person name="Purushe J."/>
            <person name="Whelen A.C."/>
            <person name="Vinetz J.M."/>
            <person name="Sutton G.G."/>
            <person name="Nierman W.C."/>
            <person name="Fouts D.E."/>
        </authorList>
    </citation>
    <scope>NUCLEOTIDE SEQUENCE [LARGE SCALE GENOMIC DNA]</scope>
    <source>
        <strain evidence="1 2">2006001853</strain>
    </source>
</reference>
<name>A0A828Z7D3_9LEPT</name>
<proteinExistence type="predicted"/>
<accession>A0A828Z7D3</accession>
<dbReference type="SUPFAM" id="SSF47598">
    <property type="entry name" value="Ribbon-helix-helix"/>
    <property type="match status" value="1"/>
</dbReference>
<protein>
    <submittedName>
        <fullName evidence="1">Toxin-antitoxin system, antitoxin component, ribbon-helix-helix domain protein</fullName>
    </submittedName>
</protein>
<dbReference type="GeneID" id="61113136"/>
<sequence>MKTTLEIPDLLYKKAKIKAAERGISMRALFIEALEHNLKVEEAVKREKVASKLTTNSFGWPVLSKKKGIKVTNEIIDSIMEEEN</sequence>
<dbReference type="Proteomes" id="UP000001338">
    <property type="component" value="Unassembled WGS sequence"/>
</dbReference>
<gene>
    <name evidence="1" type="ORF">LEP1GSC036_1323</name>
</gene>
<dbReference type="EMBL" id="AFLV02000021">
    <property type="protein sequence ID" value="EKR65355.1"/>
    <property type="molecule type" value="Genomic_DNA"/>
</dbReference>
<dbReference type="GO" id="GO:0006355">
    <property type="term" value="P:regulation of DNA-templated transcription"/>
    <property type="evidence" value="ECO:0007669"/>
    <property type="project" value="InterPro"/>
</dbReference>
<dbReference type="InterPro" id="IPR010985">
    <property type="entry name" value="Ribbon_hlx_hlx"/>
</dbReference>
<organism evidence="1 2">
    <name type="scientific">Leptospira weilii str. 2006001853</name>
    <dbReference type="NCBI Taxonomy" id="1001589"/>
    <lineage>
        <taxon>Bacteria</taxon>
        <taxon>Pseudomonadati</taxon>
        <taxon>Spirochaetota</taxon>
        <taxon>Spirochaetia</taxon>
        <taxon>Leptospirales</taxon>
        <taxon>Leptospiraceae</taxon>
        <taxon>Leptospira</taxon>
    </lineage>
</organism>
<evidence type="ECO:0000313" key="2">
    <source>
        <dbReference type="Proteomes" id="UP000001338"/>
    </source>
</evidence>
<comment type="caution">
    <text evidence="1">The sequence shown here is derived from an EMBL/GenBank/DDBJ whole genome shotgun (WGS) entry which is preliminary data.</text>
</comment>